<dbReference type="AlphaFoldDB" id="A0A2P2IK49"/>
<proteinExistence type="predicted"/>
<accession>A0A2P2IK49</accession>
<dbReference type="EMBL" id="GGEC01001104">
    <property type="protein sequence ID" value="MBW81587.1"/>
    <property type="molecule type" value="Transcribed_RNA"/>
</dbReference>
<evidence type="ECO:0000313" key="1">
    <source>
        <dbReference type="EMBL" id="MBW81587.1"/>
    </source>
</evidence>
<protein>
    <submittedName>
        <fullName evidence="1">Uncharacterized protein</fullName>
    </submittedName>
</protein>
<sequence length="76" mass="8652">MGVLFTGKCRQSMVFPCSSPLLLFLPVIGKHLTSFVYLVSACVLEWSIHCFRHSNSSPKYYGLIVDLKFICYPSKF</sequence>
<reference evidence="1" key="1">
    <citation type="submission" date="2018-02" db="EMBL/GenBank/DDBJ databases">
        <title>Rhizophora mucronata_Transcriptome.</title>
        <authorList>
            <person name="Meera S.P."/>
            <person name="Sreeshan A."/>
            <person name="Augustine A."/>
        </authorList>
    </citation>
    <scope>NUCLEOTIDE SEQUENCE</scope>
    <source>
        <tissue evidence="1">Leaf</tissue>
    </source>
</reference>
<organism evidence="1">
    <name type="scientific">Rhizophora mucronata</name>
    <name type="common">Asiatic mangrove</name>
    <dbReference type="NCBI Taxonomy" id="61149"/>
    <lineage>
        <taxon>Eukaryota</taxon>
        <taxon>Viridiplantae</taxon>
        <taxon>Streptophyta</taxon>
        <taxon>Embryophyta</taxon>
        <taxon>Tracheophyta</taxon>
        <taxon>Spermatophyta</taxon>
        <taxon>Magnoliopsida</taxon>
        <taxon>eudicotyledons</taxon>
        <taxon>Gunneridae</taxon>
        <taxon>Pentapetalae</taxon>
        <taxon>rosids</taxon>
        <taxon>fabids</taxon>
        <taxon>Malpighiales</taxon>
        <taxon>Rhizophoraceae</taxon>
        <taxon>Rhizophora</taxon>
    </lineage>
</organism>
<name>A0A2P2IK49_RHIMU</name>